<feature type="region of interest" description="Disordered" evidence="1">
    <location>
        <begin position="1"/>
        <end position="25"/>
    </location>
</feature>
<proteinExistence type="predicted"/>
<gene>
    <name evidence="2" type="ORF">SCLAV_1069</name>
</gene>
<feature type="compositionally biased region" description="Low complexity" evidence="1">
    <location>
        <begin position="73"/>
        <end position="82"/>
    </location>
</feature>
<feature type="region of interest" description="Disordered" evidence="1">
    <location>
        <begin position="191"/>
        <end position="272"/>
    </location>
</feature>
<feature type="compositionally biased region" description="Basic residues" evidence="1">
    <location>
        <begin position="262"/>
        <end position="272"/>
    </location>
</feature>
<accession>E2PXM5</accession>
<keyword evidence="3" id="KW-1185">Reference proteome</keyword>
<sequence>MIPRAPTPGAARRAGALPLSGGVGSVLPVPGAARAAAVRPASVSGYPPGSPAHRRGVRPPHGPPYPLPPSPCPAAAGPRRCGGCAGGRRARHRPRHGRNRSGAPGCGPGTGDSRDPCGHHTGQGTGARRTRPARPMAYSPAVRYPGRPRRAERRSVPLFDGLFPVTVSAPFVLASVPHPPRRTLMNVGHATRSGTARPDGAPAVPVKRRSASLPRTTPGSCGTSPARPVVPTGPAGHPGPVRPDRPGRPDGPRSGRVAGPHQHGRHAHVYAH</sequence>
<evidence type="ECO:0000313" key="2">
    <source>
        <dbReference type="EMBL" id="EFG06147.1"/>
    </source>
</evidence>
<feature type="compositionally biased region" description="Basic residues" evidence="1">
    <location>
        <begin position="88"/>
        <end position="99"/>
    </location>
</feature>
<evidence type="ECO:0000256" key="1">
    <source>
        <dbReference type="SAM" id="MobiDB-lite"/>
    </source>
</evidence>
<feature type="region of interest" description="Disordered" evidence="1">
    <location>
        <begin position="38"/>
        <end position="150"/>
    </location>
</feature>
<feature type="compositionally biased region" description="Pro residues" evidence="1">
    <location>
        <begin position="60"/>
        <end position="72"/>
    </location>
</feature>
<feature type="compositionally biased region" description="Basic and acidic residues" evidence="1">
    <location>
        <begin position="242"/>
        <end position="253"/>
    </location>
</feature>
<dbReference type="EMBL" id="CM000913">
    <property type="protein sequence ID" value="EFG06147.1"/>
    <property type="molecule type" value="Genomic_DNA"/>
</dbReference>
<feature type="compositionally biased region" description="Polar residues" evidence="1">
    <location>
        <begin position="213"/>
        <end position="223"/>
    </location>
</feature>
<dbReference type="AlphaFoldDB" id="E2PXM5"/>
<evidence type="ECO:0000313" key="3">
    <source>
        <dbReference type="Proteomes" id="UP000002357"/>
    </source>
</evidence>
<name>E2PXM5_STRCL</name>
<organism evidence="2 3">
    <name type="scientific">Streptomyces clavuligerus</name>
    <dbReference type="NCBI Taxonomy" id="1901"/>
    <lineage>
        <taxon>Bacteria</taxon>
        <taxon>Bacillati</taxon>
        <taxon>Actinomycetota</taxon>
        <taxon>Actinomycetes</taxon>
        <taxon>Kitasatosporales</taxon>
        <taxon>Streptomycetaceae</taxon>
        <taxon>Streptomyces</taxon>
    </lineage>
</organism>
<protein>
    <submittedName>
        <fullName evidence="2">Uncharacterized protein</fullName>
    </submittedName>
</protein>
<reference evidence="2 3" key="1">
    <citation type="journal article" date="2010" name="Genome Biol. Evol.">
        <title>The sequence of a 1.8-mb bacterial linear plasmid reveals a rich evolutionary reservoir of secondary metabolic pathways.</title>
        <authorList>
            <person name="Medema M.H."/>
            <person name="Trefzer A."/>
            <person name="Kovalchuk A."/>
            <person name="van den Berg M."/>
            <person name="Mueller U."/>
            <person name="Heijne W."/>
            <person name="Wu L."/>
            <person name="Alam M.T."/>
            <person name="Ronning C.M."/>
            <person name="Nierman W.C."/>
            <person name="Bovenberg R.A.L."/>
            <person name="Breitling R."/>
            <person name="Takano E."/>
        </authorList>
    </citation>
    <scope>NUCLEOTIDE SEQUENCE [LARGE SCALE GENOMIC DNA]</scope>
    <source>
        <strain evidence="3">ATCC 27064 / DSM 738 / JCM 4710 / NBRC 13307 / NCIMB 12785 / NRRL 3585 / VKM Ac-602</strain>
    </source>
</reference>
<dbReference type="Proteomes" id="UP000002357">
    <property type="component" value="Chromosome"/>
</dbReference>